<evidence type="ECO:0000256" key="1">
    <source>
        <dbReference type="ARBA" id="ARBA00005854"/>
    </source>
</evidence>
<dbReference type="InterPro" id="IPR058205">
    <property type="entry name" value="D-LDH-like"/>
</dbReference>
<dbReference type="InterPro" id="IPR006140">
    <property type="entry name" value="D-isomer_DH_NAD-bd"/>
</dbReference>
<dbReference type="Proteomes" id="UP000195781">
    <property type="component" value="Unassembled WGS sequence"/>
</dbReference>
<proteinExistence type="inferred from homology"/>
<dbReference type="GO" id="GO:0051287">
    <property type="term" value="F:NAD binding"/>
    <property type="evidence" value="ECO:0007669"/>
    <property type="project" value="InterPro"/>
</dbReference>
<dbReference type="PROSITE" id="PS00670">
    <property type="entry name" value="D_2_HYDROXYACID_DH_2"/>
    <property type="match status" value="1"/>
</dbReference>
<dbReference type="InterPro" id="IPR029752">
    <property type="entry name" value="D-isomer_DH_CS1"/>
</dbReference>
<dbReference type="PROSITE" id="PS00065">
    <property type="entry name" value="D_2_HYDROXYACID_DH_1"/>
    <property type="match status" value="1"/>
</dbReference>
<name>A0A1Y3Y2B0_9ACTN</name>
<dbReference type="CDD" id="cd12185">
    <property type="entry name" value="HGDH_LDH_like"/>
    <property type="match status" value="1"/>
</dbReference>
<dbReference type="InterPro" id="IPR036291">
    <property type="entry name" value="NAD(P)-bd_dom_sf"/>
</dbReference>
<evidence type="ECO:0000313" key="8">
    <source>
        <dbReference type="Proteomes" id="UP000195781"/>
    </source>
</evidence>
<evidence type="ECO:0000256" key="2">
    <source>
        <dbReference type="ARBA" id="ARBA00023002"/>
    </source>
</evidence>
<evidence type="ECO:0000313" key="7">
    <source>
        <dbReference type="EMBL" id="OUN89509.1"/>
    </source>
</evidence>
<sequence>MKLFAFALRPFDELRYLEGLSRELGFEFGWTAEYPTLENAHLASGADMLSIITNPMTPELLNRYHELGIRAIATRSIGYDHIDVEHARSLGMRLAHAAYPPEGVADYTIMLMLMALRRAKFVFRQAAAQDFGLEGKLGRSLASCTVGVVGTGAIGSCVIRELTGFGCRILACDPYPRDDVRNLAEYVELDELLARADIVTLHAPGLSENRHMIGAGELAGMKTGAILVNAARGMLVDTAALVNVIESGHLGGAALDTIEHESNLYYRDASREVLPNRDRAVLMALPNVIVSPHMAFYTAEDVEHMVRSTTEALLAFSRGEDTPYEVRKG</sequence>
<dbReference type="OrthoDB" id="9793626at2"/>
<dbReference type="GO" id="GO:0008720">
    <property type="term" value="F:D-lactate dehydrogenase (NAD+) activity"/>
    <property type="evidence" value="ECO:0007669"/>
    <property type="project" value="TreeGrafter"/>
</dbReference>
<comment type="caution">
    <text evidence="7">The sequence shown here is derived from an EMBL/GenBank/DDBJ whole genome shotgun (WGS) entry which is preliminary data.</text>
</comment>
<evidence type="ECO:0000256" key="3">
    <source>
        <dbReference type="ARBA" id="ARBA00023027"/>
    </source>
</evidence>
<dbReference type="PANTHER" id="PTHR43026">
    <property type="entry name" value="2-HYDROXYACID DEHYDROGENASE HOMOLOG 1-RELATED"/>
    <property type="match status" value="1"/>
</dbReference>
<keyword evidence="2 4" id="KW-0560">Oxidoreductase</keyword>
<dbReference type="InterPro" id="IPR006139">
    <property type="entry name" value="D-isomer_2_OHA_DH_cat_dom"/>
</dbReference>
<feature type="domain" description="D-isomer specific 2-hydroxyacid dehydrogenase NAD-binding" evidence="6">
    <location>
        <begin position="109"/>
        <end position="295"/>
    </location>
</feature>
<gene>
    <name evidence="7" type="ORF">B5G02_01795</name>
</gene>
<reference evidence="8" key="1">
    <citation type="submission" date="2017-04" db="EMBL/GenBank/DDBJ databases">
        <title>Function of individual gut microbiota members based on whole genome sequencing of pure cultures obtained from chicken caecum.</title>
        <authorList>
            <person name="Medvecky M."/>
            <person name="Cejkova D."/>
            <person name="Polansky O."/>
            <person name="Karasova D."/>
            <person name="Kubasova T."/>
            <person name="Cizek A."/>
            <person name="Rychlik I."/>
        </authorList>
    </citation>
    <scope>NUCLEOTIDE SEQUENCE [LARGE SCALE GENOMIC DNA]</scope>
    <source>
        <strain evidence="8">An5</strain>
    </source>
</reference>
<dbReference type="SUPFAM" id="SSF51735">
    <property type="entry name" value="NAD(P)-binding Rossmann-fold domains"/>
    <property type="match status" value="1"/>
</dbReference>
<dbReference type="InterPro" id="IPR029753">
    <property type="entry name" value="D-isomer_DH_CS"/>
</dbReference>
<keyword evidence="3" id="KW-0520">NAD</keyword>
<dbReference type="PROSITE" id="PS00671">
    <property type="entry name" value="D_2_HYDROXYACID_DH_3"/>
    <property type="match status" value="1"/>
</dbReference>
<evidence type="ECO:0000256" key="4">
    <source>
        <dbReference type="RuleBase" id="RU003719"/>
    </source>
</evidence>
<evidence type="ECO:0000259" key="5">
    <source>
        <dbReference type="Pfam" id="PF00389"/>
    </source>
</evidence>
<accession>A0A1Y3Y2B0</accession>
<comment type="similarity">
    <text evidence="1 4">Belongs to the D-isomer specific 2-hydroxyacid dehydrogenase family.</text>
</comment>
<dbReference type="RefSeq" id="WP_094334950.1">
    <property type="nucleotide sequence ID" value="NZ_NFIE01000003.1"/>
</dbReference>
<protein>
    <submittedName>
        <fullName evidence="7">Lactate dehydrogenase</fullName>
    </submittedName>
</protein>
<evidence type="ECO:0000259" key="6">
    <source>
        <dbReference type="Pfam" id="PF02826"/>
    </source>
</evidence>
<keyword evidence="8" id="KW-1185">Reference proteome</keyword>
<dbReference type="PANTHER" id="PTHR43026:SF1">
    <property type="entry name" value="2-HYDROXYACID DEHYDROGENASE HOMOLOG 1-RELATED"/>
    <property type="match status" value="1"/>
</dbReference>
<organism evidence="7 8">
    <name type="scientific">[Collinsella] massiliensis</name>
    <dbReference type="NCBI Taxonomy" id="1232426"/>
    <lineage>
        <taxon>Bacteria</taxon>
        <taxon>Bacillati</taxon>
        <taxon>Actinomycetota</taxon>
        <taxon>Coriobacteriia</taxon>
        <taxon>Coriobacteriales</taxon>
        <taxon>Coriobacteriaceae</taxon>
        <taxon>Enorma</taxon>
    </lineage>
</organism>
<dbReference type="SUPFAM" id="SSF52283">
    <property type="entry name" value="Formate/glycerate dehydrogenase catalytic domain-like"/>
    <property type="match status" value="1"/>
</dbReference>
<dbReference type="AlphaFoldDB" id="A0A1Y3Y2B0"/>
<dbReference type="Gene3D" id="3.40.50.720">
    <property type="entry name" value="NAD(P)-binding Rossmann-like Domain"/>
    <property type="match status" value="2"/>
</dbReference>
<feature type="domain" description="D-isomer specific 2-hydroxyacid dehydrogenase catalytic" evidence="5">
    <location>
        <begin position="31"/>
        <end position="326"/>
    </location>
</feature>
<dbReference type="Pfam" id="PF02826">
    <property type="entry name" value="2-Hacid_dh_C"/>
    <property type="match status" value="1"/>
</dbReference>
<dbReference type="EMBL" id="NFIE01000003">
    <property type="protein sequence ID" value="OUN89509.1"/>
    <property type="molecule type" value="Genomic_DNA"/>
</dbReference>
<dbReference type="Pfam" id="PF00389">
    <property type="entry name" value="2-Hacid_dh"/>
    <property type="match status" value="1"/>
</dbReference>